<dbReference type="InterPro" id="IPR015943">
    <property type="entry name" value="WD40/YVTN_repeat-like_dom_sf"/>
</dbReference>
<protein>
    <recommendedName>
        <fullName evidence="1">Pyrrolo-quinoline quinone repeat domain-containing protein</fullName>
    </recommendedName>
</protein>
<dbReference type="STRING" id="1797197.A2Y75_09915"/>
<feature type="domain" description="Pyrrolo-quinoline quinone repeat" evidence="1">
    <location>
        <begin position="62"/>
        <end position="224"/>
    </location>
</feature>
<feature type="domain" description="Pyrrolo-quinoline quinone repeat" evidence="1">
    <location>
        <begin position="235"/>
        <end position="313"/>
    </location>
</feature>
<dbReference type="Proteomes" id="UP000177876">
    <property type="component" value="Unassembled WGS sequence"/>
</dbReference>
<sequence>MKNKILLIVFLSVALVAAICLLLFFLAPKGKITIGEGNWPLPAGNAAHSAYLPFAPVAPLNERWDTRLEGELIAPPAVSADRIYACCEGGIVYCLELESGRPVWRYDVRGRITSMPGLCQDGVLLSTDDGRVVKVGPSGDLKWQAEAGGAVRSTAIPTKDRVYFGSSDGYLYCVSLKDGLKLWSHAAEGPIDVSPCIYEDQVIGVSYEGDLFALDSKDGRLNWTFRSHMIPAVFPCADNGKVFLATEFSIHCLDSQSGTILWEQETGPNIIANLAIRGNQIVAAKGGNGQDSTLISMDSRTGDPLWSRSWGGSADWIWLISTNQDVYFAAPGYLLAVTVDGGTPSLDHQLEGILPETFAATRNLILIAADNRKLYCFGQ</sequence>
<dbReference type="SUPFAM" id="SSF50998">
    <property type="entry name" value="Quinoprotein alcohol dehydrogenase-like"/>
    <property type="match status" value="1"/>
</dbReference>
<accession>A0A1F2WF14</accession>
<dbReference type="SMART" id="SM00564">
    <property type="entry name" value="PQQ"/>
    <property type="match status" value="6"/>
</dbReference>
<evidence type="ECO:0000313" key="2">
    <source>
        <dbReference type="EMBL" id="OFW55424.1"/>
    </source>
</evidence>
<dbReference type="AlphaFoldDB" id="A0A1F2WF14"/>
<dbReference type="Gene3D" id="2.130.10.10">
    <property type="entry name" value="YVTN repeat-like/Quinoprotein amine dehydrogenase"/>
    <property type="match status" value="1"/>
</dbReference>
<dbReference type="InterPro" id="IPR011047">
    <property type="entry name" value="Quinoprotein_ADH-like_sf"/>
</dbReference>
<dbReference type="PANTHER" id="PTHR34512">
    <property type="entry name" value="CELL SURFACE PROTEIN"/>
    <property type="match status" value="1"/>
</dbReference>
<organism evidence="2 3">
    <name type="scientific">Candidatus Solincola sediminis</name>
    <dbReference type="NCBI Taxonomy" id="1797199"/>
    <lineage>
        <taxon>Bacteria</taxon>
        <taxon>Bacillati</taxon>
        <taxon>Actinomycetota</taxon>
        <taxon>Candidatus Geothermincolia</taxon>
        <taxon>Candidatus Geothermincolales</taxon>
        <taxon>Candidatus Geothermincolaceae</taxon>
        <taxon>Candidatus Solincola</taxon>
    </lineage>
</organism>
<comment type="caution">
    <text evidence="2">The sequence shown here is derived from an EMBL/GenBank/DDBJ whole genome shotgun (WGS) entry which is preliminary data.</text>
</comment>
<proteinExistence type="predicted"/>
<dbReference type="Pfam" id="PF13360">
    <property type="entry name" value="PQQ_2"/>
    <property type="match status" value="2"/>
</dbReference>
<dbReference type="EMBL" id="MELK01000054">
    <property type="protein sequence ID" value="OFW55424.1"/>
    <property type="molecule type" value="Genomic_DNA"/>
</dbReference>
<dbReference type="PANTHER" id="PTHR34512:SF30">
    <property type="entry name" value="OUTER MEMBRANE PROTEIN ASSEMBLY FACTOR BAMB"/>
    <property type="match status" value="1"/>
</dbReference>
<name>A0A1F2WF14_9ACTN</name>
<evidence type="ECO:0000313" key="3">
    <source>
        <dbReference type="Proteomes" id="UP000177876"/>
    </source>
</evidence>
<gene>
    <name evidence="2" type="ORF">A2Y75_09915</name>
</gene>
<dbReference type="InterPro" id="IPR018391">
    <property type="entry name" value="PQQ_b-propeller_rpt"/>
</dbReference>
<evidence type="ECO:0000259" key="1">
    <source>
        <dbReference type="Pfam" id="PF13360"/>
    </source>
</evidence>
<dbReference type="Gene3D" id="2.40.10.480">
    <property type="match status" value="1"/>
</dbReference>
<dbReference type="InterPro" id="IPR002372">
    <property type="entry name" value="PQQ_rpt_dom"/>
</dbReference>
<reference evidence="2 3" key="1">
    <citation type="journal article" date="2016" name="Nat. Commun.">
        <title>Thousands of microbial genomes shed light on interconnected biogeochemical processes in an aquifer system.</title>
        <authorList>
            <person name="Anantharaman K."/>
            <person name="Brown C.T."/>
            <person name="Hug L.A."/>
            <person name="Sharon I."/>
            <person name="Castelle C.J."/>
            <person name="Probst A.J."/>
            <person name="Thomas B.C."/>
            <person name="Singh A."/>
            <person name="Wilkins M.J."/>
            <person name="Karaoz U."/>
            <person name="Brodie E.L."/>
            <person name="Williams K.H."/>
            <person name="Hubbard S.S."/>
            <person name="Banfield J.F."/>
        </authorList>
    </citation>
    <scope>NUCLEOTIDE SEQUENCE [LARGE SCALE GENOMIC DNA]</scope>
</reference>